<comment type="cofactor">
    <cofactor evidence="7 8">
        <name>FMN</name>
        <dbReference type="ChEBI" id="CHEBI:58210"/>
    </cofactor>
    <text evidence="7 8">Binds 1 FMN per subunit.</text>
</comment>
<dbReference type="InterPro" id="IPR012349">
    <property type="entry name" value="Split_barrel_FMN-bd"/>
</dbReference>
<dbReference type="GO" id="GO:0004733">
    <property type="term" value="F:pyridoxamine phosphate oxidase activity"/>
    <property type="evidence" value="ECO:0007669"/>
    <property type="project" value="UniProtKB-UniRule"/>
</dbReference>
<keyword evidence="4 7" id="KW-0288">FMN</keyword>
<comment type="pathway">
    <text evidence="7">Cofactor metabolism; pyridoxal 5'-phosphate salvage; pyridoxal 5'-phosphate from pyridoxine 5'-phosphate: step 1/1.</text>
</comment>
<proteinExistence type="inferred from homology"/>
<feature type="binding site" evidence="7 8">
    <location>
        <position position="78"/>
    </location>
    <ligand>
        <name>FMN</name>
        <dbReference type="ChEBI" id="CHEBI:58210"/>
    </ligand>
</feature>
<comment type="catalytic activity">
    <reaction evidence="7">
        <text>pyridoxamine 5'-phosphate + O2 + H2O = pyridoxal 5'-phosphate + H2O2 + NH4(+)</text>
        <dbReference type="Rhea" id="RHEA:15817"/>
        <dbReference type="ChEBI" id="CHEBI:15377"/>
        <dbReference type="ChEBI" id="CHEBI:15379"/>
        <dbReference type="ChEBI" id="CHEBI:16240"/>
        <dbReference type="ChEBI" id="CHEBI:28938"/>
        <dbReference type="ChEBI" id="CHEBI:58451"/>
        <dbReference type="ChEBI" id="CHEBI:597326"/>
        <dbReference type="EC" id="1.4.3.5"/>
    </reaction>
</comment>
<dbReference type="Gene3D" id="2.30.110.10">
    <property type="entry name" value="Electron Transport, Fmn-binding Protein, Chain A"/>
    <property type="match status" value="1"/>
</dbReference>
<feature type="binding site" evidence="7">
    <location>
        <position position="119"/>
    </location>
    <ligand>
        <name>substrate</name>
    </ligand>
</feature>
<evidence type="ECO:0000256" key="7">
    <source>
        <dbReference type="HAMAP-Rule" id="MF_01629"/>
    </source>
</evidence>
<evidence type="ECO:0000256" key="1">
    <source>
        <dbReference type="ARBA" id="ARBA00007301"/>
    </source>
</evidence>
<dbReference type="Pfam" id="PF10590">
    <property type="entry name" value="PNP_phzG_C"/>
    <property type="match status" value="1"/>
</dbReference>
<evidence type="ECO:0000256" key="2">
    <source>
        <dbReference type="ARBA" id="ARBA00011738"/>
    </source>
</evidence>
<keyword evidence="12" id="KW-1185">Reference proteome</keyword>
<dbReference type="Proteomes" id="UP000463975">
    <property type="component" value="Chromosome"/>
</dbReference>
<organism evidence="11 12">
    <name type="scientific">Aristophania vespae</name>
    <dbReference type="NCBI Taxonomy" id="2697033"/>
    <lineage>
        <taxon>Bacteria</taxon>
        <taxon>Pseudomonadati</taxon>
        <taxon>Pseudomonadota</taxon>
        <taxon>Alphaproteobacteria</taxon>
        <taxon>Acetobacterales</taxon>
        <taxon>Acetobacteraceae</taxon>
        <taxon>Aristophania</taxon>
    </lineage>
</organism>
<gene>
    <name evidence="7 11" type="primary">pdxH</name>
    <name evidence="11" type="ORF">GT348_04580</name>
</gene>
<sequence length="215" mass="25091">MSHSQFSPLPQNLLLDLKADPFVLFASWMKEAEEKEPSDPNAMAVATATKEGKPSVRILLLKDFSKKGFVFYTNKNSRKGGELEQNPHAALLFHWKSLRRQIRIEGKIEPVTKEEADAYFASRSYLSRLGAIASNQSHKLQERHIFEKRLEDLQNKYAKNDVIPRPENWSGYRVIPESFEFWQEQPYRLHDRATWVAEKDPGSEEIRWNTTRLYP</sequence>
<dbReference type="InterPro" id="IPR011576">
    <property type="entry name" value="Pyridox_Oxase_N"/>
</dbReference>
<evidence type="ECO:0000259" key="10">
    <source>
        <dbReference type="Pfam" id="PF10590"/>
    </source>
</evidence>
<feature type="binding site" evidence="7 8">
    <location>
        <position position="101"/>
    </location>
    <ligand>
        <name>FMN</name>
        <dbReference type="ChEBI" id="CHEBI:58210"/>
    </ligand>
</feature>
<evidence type="ECO:0000313" key="11">
    <source>
        <dbReference type="EMBL" id="QHI95635.1"/>
    </source>
</evidence>
<dbReference type="NCBIfam" id="NF004231">
    <property type="entry name" value="PRK05679.1"/>
    <property type="match status" value="1"/>
</dbReference>
<dbReference type="UniPathway" id="UPA01068">
    <property type="reaction ID" value="UER00304"/>
</dbReference>
<dbReference type="RefSeq" id="WP_160618711.1">
    <property type="nucleotide sequence ID" value="NZ_CP047652.1"/>
</dbReference>
<dbReference type="HAMAP" id="MF_01629">
    <property type="entry name" value="PdxH"/>
    <property type="match status" value="1"/>
</dbReference>
<feature type="binding site" evidence="7 8">
    <location>
        <position position="192"/>
    </location>
    <ligand>
        <name>FMN</name>
        <dbReference type="ChEBI" id="CHEBI:58210"/>
    </ligand>
</feature>
<feature type="binding site" evidence="7">
    <location>
        <position position="123"/>
    </location>
    <ligand>
        <name>substrate</name>
    </ligand>
</feature>
<dbReference type="EMBL" id="CP047652">
    <property type="protein sequence ID" value="QHI95635.1"/>
    <property type="molecule type" value="Genomic_DNA"/>
</dbReference>
<dbReference type="InterPro" id="IPR019740">
    <property type="entry name" value="Pyridox_Oxase_CS"/>
</dbReference>
<dbReference type="AlphaFoldDB" id="A0A6P1NAF1"/>
<feature type="binding site" evidence="7">
    <location>
        <position position="127"/>
    </location>
    <ligand>
        <name>substrate</name>
    </ligand>
</feature>
<feature type="binding site" evidence="7 8">
    <location>
        <position position="182"/>
    </location>
    <ligand>
        <name>FMN</name>
        <dbReference type="ChEBI" id="CHEBI:58210"/>
    </ligand>
</feature>
<dbReference type="InterPro" id="IPR000659">
    <property type="entry name" value="Pyridox_Oxase"/>
</dbReference>
<evidence type="ECO:0000256" key="5">
    <source>
        <dbReference type="ARBA" id="ARBA00023002"/>
    </source>
</evidence>
<feature type="binding site" evidence="7">
    <location>
        <begin position="188"/>
        <end position="190"/>
    </location>
    <ligand>
        <name>substrate</name>
    </ligand>
</feature>
<dbReference type="PROSITE" id="PS01064">
    <property type="entry name" value="PYRIDOX_OXIDASE"/>
    <property type="match status" value="1"/>
</dbReference>
<dbReference type="EC" id="1.4.3.5" evidence="7"/>
<dbReference type="PANTHER" id="PTHR10851:SF0">
    <property type="entry name" value="PYRIDOXINE-5'-PHOSPHATE OXIDASE"/>
    <property type="match status" value="1"/>
</dbReference>
<feature type="binding site" evidence="7 8">
    <location>
        <begin position="72"/>
        <end position="73"/>
    </location>
    <ligand>
        <name>FMN</name>
        <dbReference type="ChEBI" id="CHEBI:58210"/>
    </ligand>
</feature>
<comment type="function">
    <text evidence="7">Catalyzes the oxidation of either pyridoxine 5'-phosphate (PNP) or pyridoxamine 5'-phosphate (PMP) into pyridoxal 5'-phosphate (PLP).</text>
</comment>
<evidence type="ECO:0000259" key="9">
    <source>
        <dbReference type="Pfam" id="PF01243"/>
    </source>
</evidence>
<dbReference type="GO" id="GO:0008615">
    <property type="term" value="P:pyridoxine biosynthetic process"/>
    <property type="evidence" value="ECO:0007669"/>
    <property type="project" value="UniProtKB-UniRule"/>
</dbReference>
<keyword evidence="6 7" id="KW-0664">Pyridoxine biosynthesis</keyword>
<dbReference type="PIRSF" id="PIRSF000190">
    <property type="entry name" value="Pyd_amn-ph_oxd"/>
    <property type="match status" value="1"/>
</dbReference>
<evidence type="ECO:0000256" key="3">
    <source>
        <dbReference type="ARBA" id="ARBA00022630"/>
    </source>
</evidence>
<comment type="catalytic activity">
    <reaction evidence="7">
        <text>pyridoxine 5'-phosphate + O2 = pyridoxal 5'-phosphate + H2O2</text>
        <dbReference type="Rhea" id="RHEA:15149"/>
        <dbReference type="ChEBI" id="CHEBI:15379"/>
        <dbReference type="ChEBI" id="CHEBI:16240"/>
        <dbReference type="ChEBI" id="CHEBI:58589"/>
        <dbReference type="ChEBI" id="CHEBI:597326"/>
        <dbReference type="EC" id="1.4.3.5"/>
    </reaction>
</comment>
<dbReference type="GO" id="GO:0010181">
    <property type="term" value="F:FMN binding"/>
    <property type="evidence" value="ECO:0007669"/>
    <property type="project" value="UniProtKB-UniRule"/>
</dbReference>
<evidence type="ECO:0000256" key="4">
    <source>
        <dbReference type="ARBA" id="ARBA00022643"/>
    </source>
</evidence>
<comment type="similarity">
    <text evidence="1 7">Belongs to the pyridoxamine 5'-phosphate oxidase family.</text>
</comment>
<comment type="pathway">
    <text evidence="7">Cofactor metabolism; pyridoxal 5'-phosphate salvage; pyridoxal 5'-phosphate from pyridoxamine 5'-phosphate: step 1/1.</text>
</comment>
<keyword evidence="3 7" id="KW-0285">Flavoprotein</keyword>
<dbReference type="Pfam" id="PF01243">
    <property type="entry name" value="PNPOx_N"/>
    <property type="match status" value="1"/>
</dbReference>
<feature type="binding site" evidence="7 8">
    <location>
        <position position="79"/>
    </location>
    <ligand>
        <name>FMN</name>
        <dbReference type="ChEBI" id="CHEBI:58210"/>
    </ligand>
</feature>
<feature type="binding site" evidence="7 8">
    <location>
        <begin position="57"/>
        <end position="62"/>
    </location>
    <ligand>
        <name>FMN</name>
        <dbReference type="ChEBI" id="CHEBI:58210"/>
    </ligand>
</feature>
<comment type="subunit">
    <text evidence="2 7">Homodimer.</text>
</comment>
<feature type="domain" description="Pyridoxine 5'-phosphate oxidase dimerisation C-terminal" evidence="10">
    <location>
        <begin position="169"/>
        <end position="215"/>
    </location>
</feature>
<evidence type="ECO:0000313" key="12">
    <source>
        <dbReference type="Proteomes" id="UP000463975"/>
    </source>
</evidence>
<dbReference type="KEGG" id="bomb:GT348_04580"/>
<dbReference type="SUPFAM" id="SSF50475">
    <property type="entry name" value="FMN-binding split barrel"/>
    <property type="match status" value="1"/>
</dbReference>
<evidence type="ECO:0000256" key="8">
    <source>
        <dbReference type="PIRSR" id="PIRSR000190-2"/>
    </source>
</evidence>
<dbReference type="InterPro" id="IPR019576">
    <property type="entry name" value="Pyridoxamine_oxidase_dimer_C"/>
</dbReference>
<dbReference type="FunFam" id="2.30.110.10:FF:000020">
    <property type="entry name" value="PNPO isoform 11"/>
    <property type="match status" value="1"/>
</dbReference>
<dbReference type="NCBIfam" id="TIGR00558">
    <property type="entry name" value="pdxH"/>
    <property type="match status" value="1"/>
</dbReference>
<keyword evidence="5 7" id="KW-0560">Oxidoreductase</keyword>
<reference evidence="11 12" key="1">
    <citation type="submission" date="2020-01" db="EMBL/GenBank/DDBJ databases">
        <title>Genome sequencing of strain KACC 21507.</title>
        <authorList>
            <person name="Heo J."/>
            <person name="Kim S.-J."/>
            <person name="Kim J.-S."/>
            <person name="Hong S.-B."/>
            <person name="Kwon S.-W."/>
        </authorList>
    </citation>
    <scope>NUCLEOTIDE SEQUENCE [LARGE SCALE GENOMIC DNA]</scope>
    <source>
        <strain evidence="11 12">KACC 21507</strain>
    </source>
</reference>
<evidence type="ECO:0000256" key="6">
    <source>
        <dbReference type="ARBA" id="ARBA00023096"/>
    </source>
</evidence>
<feature type="binding site" evidence="7">
    <location>
        <position position="62"/>
    </location>
    <ligand>
        <name>substrate</name>
    </ligand>
</feature>
<dbReference type="PANTHER" id="PTHR10851">
    <property type="entry name" value="PYRIDOXINE-5-PHOSPHATE OXIDASE"/>
    <property type="match status" value="1"/>
</dbReference>
<feature type="binding site" evidence="7 8">
    <location>
        <begin position="136"/>
        <end position="137"/>
    </location>
    <ligand>
        <name>FMN</name>
        <dbReference type="ChEBI" id="CHEBI:58210"/>
    </ligand>
</feature>
<protein>
    <recommendedName>
        <fullName evidence="7">Pyridoxine/pyridoxamine 5'-phosphate oxidase</fullName>
        <ecNumber evidence="7">1.4.3.5</ecNumber>
    </recommendedName>
    <alternativeName>
        <fullName evidence="7">PNP/PMP oxidase</fullName>
        <shortName evidence="7">PNPOx</shortName>
    </alternativeName>
    <alternativeName>
        <fullName evidence="7">Pyridoxal 5'-phosphate synthase</fullName>
    </alternativeName>
</protein>
<name>A0A6P1NAF1_9PROT</name>
<accession>A0A6P1NAF1</accession>
<feature type="domain" description="Pyridoxamine 5'-phosphate oxidase N-terminal" evidence="9">
    <location>
        <begin position="30"/>
        <end position="155"/>
    </location>
</feature>